<feature type="binding site" evidence="5">
    <location>
        <position position="70"/>
    </location>
    <ligand>
        <name>Zn(2+)</name>
        <dbReference type="ChEBI" id="CHEBI:29105"/>
    </ligand>
</feature>
<dbReference type="GO" id="GO:0051604">
    <property type="term" value="P:protein maturation"/>
    <property type="evidence" value="ECO:0007669"/>
    <property type="project" value="InterPro"/>
</dbReference>
<evidence type="ECO:0000256" key="2">
    <source>
        <dbReference type="ARBA" id="ARBA00022596"/>
    </source>
</evidence>
<dbReference type="PROSITE" id="PS01249">
    <property type="entry name" value="HYPA"/>
    <property type="match status" value="1"/>
</dbReference>
<organism evidence="6 7">
    <name type="scientific">Chloroherpeton thalassium (strain ATCC 35110 / GB-78)</name>
    <dbReference type="NCBI Taxonomy" id="517418"/>
    <lineage>
        <taxon>Bacteria</taxon>
        <taxon>Pseudomonadati</taxon>
        <taxon>Chlorobiota</taxon>
        <taxon>Chlorobiia</taxon>
        <taxon>Chlorobiales</taxon>
        <taxon>Chloroherpetonaceae</taxon>
        <taxon>Chloroherpeton</taxon>
    </lineage>
</organism>
<keyword evidence="7" id="KW-1185">Reference proteome</keyword>
<dbReference type="eggNOG" id="COG0375">
    <property type="taxonomic scope" value="Bacteria"/>
</dbReference>
<name>B3QYI5_CHLT3</name>
<dbReference type="Pfam" id="PF01155">
    <property type="entry name" value="HypA"/>
    <property type="match status" value="1"/>
</dbReference>
<evidence type="ECO:0000313" key="6">
    <source>
        <dbReference type="EMBL" id="ACF13613.1"/>
    </source>
</evidence>
<evidence type="ECO:0000256" key="4">
    <source>
        <dbReference type="ARBA" id="ARBA00022833"/>
    </source>
</evidence>
<evidence type="ECO:0000256" key="5">
    <source>
        <dbReference type="HAMAP-Rule" id="MF_00213"/>
    </source>
</evidence>
<comment type="similarity">
    <text evidence="1 5">Belongs to the HypA/HybF family.</text>
</comment>
<comment type="function">
    <text evidence="5">Involved in the maturation of [NiFe] hydrogenases. Required for nickel insertion into the metal center of the hydrogenase.</text>
</comment>
<sequence length="110" mass="12093">MSIAMSIVEIVTAKANEEHAEKINMIEIEIGSLAGVQREALEFCMESACKGTLADSAAVTIHELAALARCEECGYEFQPDFFFSRCSECGGFRVKIVQGKELKIRSINID</sequence>
<evidence type="ECO:0000256" key="1">
    <source>
        <dbReference type="ARBA" id="ARBA00010748"/>
    </source>
</evidence>
<dbReference type="STRING" id="517418.Ctha_1149"/>
<keyword evidence="3 5" id="KW-0479">Metal-binding</keyword>
<dbReference type="PANTHER" id="PTHR34535">
    <property type="entry name" value="HYDROGENASE MATURATION FACTOR HYPA"/>
    <property type="match status" value="1"/>
</dbReference>
<dbReference type="EMBL" id="CP001100">
    <property type="protein sequence ID" value="ACF13613.1"/>
    <property type="molecule type" value="Genomic_DNA"/>
</dbReference>
<dbReference type="Proteomes" id="UP000001208">
    <property type="component" value="Chromosome"/>
</dbReference>
<reference evidence="6 7" key="1">
    <citation type="submission" date="2008-06" db="EMBL/GenBank/DDBJ databases">
        <title>Complete sequence of Chloroherpeton thalassium ATCC 35110.</title>
        <authorList>
            <consortium name="US DOE Joint Genome Institute"/>
            <person name="Lucas S."/>
            <person name="Copeland A."/>
            <person name="Lapidus A."/>
            <person name="Glavina del Rio T."/>
            <person name="Dalin E."/>
            <person name="Tice H."/>
            <person name="Bruce D."/>
            <person name="Goodwin L."/>
            <person name="Pitluck S."/>
            <person name="Schmutz J."/>
            <person name="Larimer F."/>
            <person name="Land M."/>
            <person name="Hauser L."/>
            <person name="Kyrpides N."/>
            <person name="Mikhailova N."/>
            <person name="Liu Z."/>
            <person name="Li T."/>
            <person name="Zhao F."/>
            <person name="Overmann J."/>
            <person name="Bryant D.A."/>
            <person name="Richardson P."/>
        </authorList>
    </citation>
    <scope>NUCLEOTIDE SEQUENCE [LARGE SCALE GENOMIC DNA]</scope>
    <source>
        <strain evidence="7">ATCC 35110 / GB-78</strain>
    </source>
</reference>
<protein>
    <recommendedName>
        <fullName evidence="5">Hydrogenase maturation factor HypA</fullName>
    </recommendedName>
</protein>
<keyword evidence="2 5" id="KW-0533">Nickel</keyword>
<dbReference type="Gene3D" id="3.30.2320.80">
    <property type="match status" value="1"/>
</dbReference>
<comment type="caution">
    <text evidence="5">Lacks conserved residue(s) required for the propagation of feature annotation.</text>
</comment>
<dbReference type="KEGG" id="cts:Ctha_1149"/>
<feature type="binding site" evidence="5">
    <location>
        <position position="73"/>
    </location>
    <ligand>
        <name>Zn(2+)</name>
        <dbReference type="ChEBI" id="CHEBI:29105"/>
    </ligand>
</feature>
<dbReference type="PIRSF" id="PIRSF004761">
    <property type="entry name" value="Hydrgn_mat_HypA"/>
    <property type="match status" value="1"/>
</dbReference>
<feature type="binding site" evidence="5">
    <location>
        <position position="86"/>
    </location>
    <ligand>
        <name>Zn(2+)</name>
        <dbReference type="ChEBI" id="CHEBI:29105"/>
    </ligand>
</feature>
<evidence type="ECO:0000313" key="7">
    <source>
        <dbReference type="Proteomes" id="UP000001208"/>
    </source>
</evidence>
<dbReference type="GO" id="GO:0008270">
    <property type="term" value="F:zinc ion binding"/>
    <property type="evidence" value="ECO:0007669"/>
    <property type="project" value="UniProtKB-UniRule"/>
</dbReference>
<evidence type="ECO:0000256" key="3">
    <source>
        <dbReference type="ARBA" id="ARBA00022723"/>
    </source>
</evidence>
<gene>
    <name evidence="5" type="primary">hypA</name>
    <name evidence="6" type="ordered locus">Ctha_1149</name>
</gene>
<dbReference type="PANTHER" id="PTHR34535:SF3">
    <property type="entry name" value="HYDROGENASE MATURATION FACTOR HYPA"/>
    <property type="match status" value="1"/>
</dbReference>
<dbReference type="HOGENOM" id="CLU_126929_3_0_10"/>
<dbReference type="HAMAP" id="MF_00213">
    <property type="entry name" value="HypA_HybF"/>
    <property type="match status" value="1"/>
</dbReference>
<dbReference type="GO" id="GO:0016151">
    <property type="term" value="F:nickel cation binding"/>
    <property type="evidence" value="ECO:0007669"/>
    <property type="project" value="UniProtKB-UniRule"/>
</dbReference>
<proteinExistence type="inferred from homology"/>
<dbReference type="AlphaFoldDB" id="B3QYI5"/>
<keyword evidence="4 5" id="KW-0862">Zinc</keyword>
<dbReference type="NCBIfam" id="TIGR00100">
    <property type="entry name" value="hypA"/>
    <property type="match status" value="1"/>
</dbReference>
<accession>B3QYI5</accession>
<dbReference type="InterPro" id="IPR000688">
    <property type="entry name" value="HypA/HybF"/>
</dbReference>
<dbReference type="InterPro" id="IPR020538">
    <property type="entry name" value="Hydgase_Ni_incorp_HypA/HybF_CS"/>
</dbReference>
<feature type="binding site" evidence="5">
    <location>
        <position position="89"/>
    </location>
    <ligand>
        <name>Zn(2+)</name>
        <dbReference type="ChEBI" id="CHEBI:29105"/>
    </ligand>
</feature>